<dbReference type="SUPFAM" id="SSF101447">
    <property type="entry name" value="Formin homology 2 domain (FH2 domain)"/>
    <property type="match status" value="1"/>
</dbReference>
<dbReference type="InParanoid" id="A0A3Q0FQC6"/>
<keyword evidence="2" id="KW-1185">Reference proteome</keyword>
<dbReference type="Gene3D" id="1.20.58.2220">
    <property type="entry name" value="Formin, FH2 domain"/>
    <property type="match status" value="1"/>
</dbReference>
<dbReference type="PANTHER" id="PTHR46345">
    <property type="entry name" value="INVERTED FORMIN-2"/>
    <property type="match status" value="1"/>
</dbReference>
<feature type="domain" description="FH2" evidence="1">
    <location>
        <begin position="1"/>
        <end position="123"/>
    </location>
</feature>
<dbReference type="PANTHER" id="PTHR46345:SF7">
    <property type="entry name" value="FH2 DOMAIN CONTAINING 3-RELATED"/>
    <property type="match status" value="1"/>
</dbReference>
<evidence type="ECO:0000259" key="1">
    <source>
        <dbReference type="PROSITE" id="PS51444"/>
    </source>
</evidence>
<protein>
    <submittedName>
        <fullName evidence="3">FH2 domain-containing protein 1-like</fullName>
    </submittedName>
</protein>
<name>A0A3Q0FQC6_ALLSI</name>
<reference evidence="3" key="1">
    <citation type="submission" date="2025-08" db="UniProtKB">
        <authorList>
            <consortium name="RefSeq"/>
        </authorList>
    </citation>
    <scope>IDENTIFICATION</scope>
</reference>
<evidence type="ECO:0000313" key="2">
    <source>
        <dbReference type="Proteomes" id="UP000189705"/>
    </source>
</evidence>
<dbReference type="RefSeq" id="XP_025049514.1">
    <property type="nucleotide sequence ID" value="XM_025193729.1"/>
</dbReference>
<dbReference type="AlphaFoldDB" id="A0A3Q0FQC6"/>
<dbReference type="InterPro" id="IPR042201">
    <property type="entry name" value="FH2_Formin_sf"/>
</dbReference>
<proteinExistence type="predicted"/>
<dbReference type="GeneID" id="112548330"/>
<dbReference type="STRING" id="38654.A0A3Q0FQC6"/>
<accession>A0A3Q0FQC6</accession>
<dbReference type="InterPro" id="IPR015425">
    <property type="entry name" value="FH2_Formin"/>
</dbReference>
<dbReference type="PROSITE" id="PS51444">
    <property type="entry name" value="FH2"/>
    <property type="match status" value="1"/>
</dbReference>
<dbReference type="KEGG" id="asn:112548330"/>
<dbReference type="Pfam" id="PF02181">
    <property type="entry name" value="FH2"/>
    <property type="match status" value="1"/>
</dbReference>
<sequence length="123" mass="13218">MASLLRLMDTKANRPGMDLLHFVATEAERMERGLLDFPSKLQHVGPASRIVEQDVAQELQGLAWRLEGAQAGLEALGLRAQLGPFIHVAEAALGEVRIALALPRCSTSTARTRSAAACRSCAL</sequence>
<gene>
    <name evidence="3" type="primary">LOC112548330</name>
</gene>
<organism evidence="2 3">
    <name type="scientific">Alligator sinensis</name>
    <name type="common">Chinese alligator</name>
    <dbReference type="NCBI Taxonomy" id="38654"/>
    <lineage>
        <taxon>Eukaryota</taxon>
        <taxon>Metazoa</taxon>
        <taxon>Chordata</taxon>
        <taxon>Craniata</taxon>
        <taxon>Vertebrata</taxon>
        <taxon>Euteleostomi</taxon>
        <taxon>Archelosauria</taxon>
        <taxon>Archosauria</taxon>
        <taxon>Crocodylia</taxon>
        <taxon>Alligatoridae</taxon>
        <taxon>Alligatorinae</taxon>
        <taxon>Alligator</taxon>
    </lineage>
</organism>
<dbReference type="Proteomes" id="UP000189705">
    <property type="component" value="Unplaced"/>
</dbReference>
<evidence type="ECO:0000313" key="3">
    <source>
        <dbReference type="RefSeq" id="XP_025049514.1"/>
    </source>
</evidence>